<dbReference type="RefSeq" id="WP_071236649.1">
    <property type="nucleotide sequence ID" value="NZ_KV861351.1"/>
</dbReference>
<keyword evidence="2" id="KW-1185">Reference proteome</keyword>
<dbReference type="Proteomes" id="UP000180133">
    <property type="component" value="Unassembled WGS sequence"/>
</dbReference>
<evidence type="ECO:0000313" key="1">
    <source>
        <dbReference type="EMBL" id="OHY89447.1"/>
    </source>
</evidence>
<comment type="caution">
    <text evidence="1">The sequence shown here is derived from an EMBL/GenBank/DDBJ whole genome shotgun (WGS) entry which is preliminary data.</text>
</comment>
<organism evidence="1 2">
    <name type="scientific">Vibrio rotiferianus</name>
    <dbReference type="NCBI Taxonomy" id="190895"/>
    <lineage>
        <taxon>Bacteria</taxon>
        <taxon>Pseudomonadati</taxon>
        <taxon>Pseudomonadota</taxon>
        <taxon>Gammaproteobacteria</taxon>
        <taxon>Vibrionales</taxon>
        <taxon>Vibrionaceae</taxon>
        <taxon>Vibrio</taxon>
    </lineage>
</organism>
<protein>
    <recommendedName>
        <fullName evidence="3">SMODS and SLOG-associating 2TM effector domain-containing protein</fullName>
    </recommendedName>
</protein>
<accession>A0ABX3D3P4</accession>
<evidence type="ECO:0008006" key="3">
    <source>
        <dbReference type="Google" id="ProtNLM"/>
    </source>
</evidence>
<gene>
    <name evidence="1" type="ORF">BI375_23635</name>
</gene>
<dbReference type="EMBL" id="MKFT01000044">
    <property type="protein sequence ID" value="OHY89447.1"/>
    <property type="molecule type" value="Genomic_DNA"/>
</dbReference>
<sequence>MEKLFDFVLKVIEALKPKFYNKLTWLIVVSGLSLMSTPLWLGIVNSLFEAQFQISITDDSDTTWGFALCCLGLSYHLMSTGLHEVAVTINSKARLEKEYSHDVQVFNELYELLDEPYLEKLIANIETNDAIYNEELNKLSHFTEVASSSGKQFISSELKVATTELVQSLVEFRILVSQKFDEYPYGQCVVNFRMCLAPEVNPDRAGDMQDIQEYRLLIDIMMEKTSNISNNYKVWRAAVKELLYV</sequence>
<proteinExistence type="predicted"/>
<evidence type="ECO:0000313" key="2">
    <source>
        <dbReference type="Proteomes" id="UP000180133"/>
    </source>
</evidence>
<reference evidence="1 2" key="1">
    <citation type="submission" date="2016-09" db="EMBL/GenBank/DDBJ databases">
        <title>Isolation, identification and antibiotic sensitivity analysis of bacterial pathogen from juvenile Hippocampus erectus with tail-rotted disease.</title>
        <authorList>
            <person name="Yang Q."/>
        </authorList>
    </citation>
    <scope>NUCLEOTIDE SEQUENCE [LARGE SCALE GENOMIC DNA]</scope>
    <source>
        <strain evidence="1 2">HM-10</strain>
    </source>
</reference>
<name>A0ABX3D3P4_9VIBR</name>